<dbReference type="EC" id="1.5.1.2" evidence="6 7"/>
<evidence type="ECO:0000259" key="11">
    <source>
        <dbReference type="Pfam" id="PF14748"/>
    </source>
</evidence>
<dbReference type="Gene3D" id="1.10.3730.10">
    <property type="entry name" value="ProC C-terminal domain-like"/>
    <property type="match status" value="1"/>
</dbReference>
<evidence type="ECO:0000313" key="13">
    <source>
        <dbReference type="Proteomes" id="UP000199182"/>
    </source>
</evidence>
<feature type="domain" description="Pyrroline-5-carboxylate reductase dimerisation" evidence="11">
    <location>
        <begin position="169"/>
        <end position="267"/>
    </location>
</feature>
<evidence type="ECO:0000256" key="1">
    <source>
        <dbReference type="ARBA" id="ARBA00005525"/>
    </source>
</evidence>
<comment type="function">
    <text evidence="5 6">Catalyzes the reduction of 1-pyrroline-5-carboxylate (PCA) to L-proline.</text>
</comment>
<dbReference type="PIRSF" id="PIRSF000193">
    <property type="entry name" value="Pyrrol-5-carb_rd"/>
    <property type="match status" value="1"/>
</dbReference>
<dbReference type="InterPro" id="IPR028939">
    <property type="entry name" value="P5C_Rdtase_cat_N"/>
</dbReference>
<dbReference type="FunFam" id="1.10.3730.10:FF:000001">
    <property type="entry name" value="Pyrroline-5-carboxylate reductase"/>
    <property type="match status" value="1"/>
</dbReference>
<dbReference type="NCBIfam" id="TIGR00112">
    <property type="entry name" value="proC"/>
    <property type="match status" value="1"/>
</dbReference>
<dbReference type="Pfam" id="PF03807">
    <property type="entry name" value="F420_oxidored"/>
    <property type="match status" value="1"/>
</dbReference>
<keyword evidence="13" id="KW-1185">Reference proteome</keyword>
<comment type="pathway">
    <text evidence="6 9">Amino-acid biosynthesis; L-proline biosynthesis; L-proline from L-glutamate 5-semialdehyde: step 1/1.</text>
</comment>
<dbReference type="GO" id="GO:0004735">
    <property type="term" value="F:pyrroline-5-carboxylate reductase activity"/>
    <property type="evidence" value="ECO:0007669"/>
    <property type="project" value="UniProtKB-UniRule"/>
</dbReference>
<dbReference type="OrthoDB" id="9805754at2"/>
<keyword evidence="3 6" id="KW-0521">NADP</keyword>
<dbReference type="InterPro" id="IPR036291">
    <property type="entry name" value="NAD(P)-bd_dom_sf"/>
</dbReference>
<evidence type="ECO:0000256" key="5">
    <source>
        <dbReference type="ARBA" id="ARBA00058118"/>
    </source>
</evidence>
<evidence type="ECO:0000256" key="6">
    <source>
        <dbReference type="HAMAP-Rule" id="MF_01925"/>
    </source>
</evidence>
<dbReference type="Proteomes" id="UP000199182">
    <property type="component" value="Unassembled WGS sequence"/>
</dbReference>
<dbReference type="HAMAP" id="MF_01925">
    <property type="entry name" value="P5C_reductase"/>
    <property type="match status" value="1"/>
</dbReference>
<evidence type="ECO:0000256" key="8">
    <source>
        <dbReference type="PIRSR" id="PIRSR000193-1"/>
    </source>
</evidence>
<dbReference type="PROSITE" id="PS00521">
    <property type="entry name" value="P5CR"/>
    <property type="match status" value="1"/>
</dbReference>
<dbReference type="RefSeq" id="WP_092640484.1">
    <property type="nucleotide sequence ID" value="NZ_FNID01000019.1"/>
</dbReference>
<dbReference type="SUPFAM" id="SSF51735">
    <property type="entry name" value="NAD(P)-binding Rossmann-fold domains"/>
    <property type="match status" value="1"/>
</dbReference>
<dbReference type="Pfam" id="PF14748">
    <property type="entry name" value="P5CR_dimer"/>
    <property type="match status" value="1"/>
</dbReference>
<dbReference type="InterPro" id="IPR029036">
    <property type="entry name" value="P5CR_dimer"/>
</dbReference>
<evidence type="ECO:0000256" key="3">
    <source>
        <dbReference type="ARBA" id="ARBA00022857"/>
    </source>
</evidence>
<evidence type="ECO:0000256" key="7">
    <source>
        <dbReference type="NCBIfam" id="TIGR00112"/>
    </source>
</evidence>
<dbReference type="InterPro" id="IPR008927">
    <property type="entry name" value="6-PGluconate_DH-like_C_sf"/>
</dbReference>
<keyword evidence="6" id="KW-0963">Cytoplasm</keyword>
<feature type="domain" description="Pyrroline-5-carboxylate reductase catalytic N-terminal" evidence="10">
    <location>
        <begin position="6"/>
        <end position="100"/>
    </location>
</feature>
<proteinExistence type="inferred from homology"/>
<dbReference type="Gene3D" id="3.40.50.720">
    <property type="entry name" value="NAD(P)-binding Rossmann-like Domain"/>
    <property type="match status" value="1"/>
</dbReference>
<comment type="catalytic activity">
    <reaction evidence="6">
        <text>L-proline + NAD(+) = (S)-1-pyrroline-5-carboxylate + NADH + 2 H(+)</text>
        <dbReference type="Rhea" id="RHEA:14105"/>
        <dbReference type="ChEBI" id="CHEBI:15378"/>
        <dbReference type="ChEBI" id="CHEBI:17388"/>
        <dbReference type="ChEBI" id="CHEBI:57540"/>
        <dbReference type="ChEBI" id="CHEBI:57945"/>
        <dbReference type="ChEBI" id="CHEBI:60039"/>
        <dbReference type="EC" id="1.5.1.2"/>
    </reaction>
</comment>
<comment type="catalytic activity">
    <reaction evidence="6 9">
        <text>L-proline + NADP(+) = (S)-1-pyrroline-5-carboxylate + NADPH + 2 H(+)</text>
        <dbReference type="Rhea" id="RHEA:14109"/>
        <dbReference type="ChEBI" id="CHEBI:15378"/>
        <dbReference type="ChEBI" id="CHEBI:17388"/>
        <dbReference type="ChEBI" id="CHEBI:57783"/>
        <dbReference type="ChEBI" id="CHEBI:58349"/>
        <dbReference type="ChEBI" id="CHEBI:60039"/>
        <dbReference type="EC" id="1.5.1.2"/>
    </reaction>
</comment>
<comment type="similarity">
    <text evidence="1 6 9">Belongs to the pyrroline-5-carboxylate reductase family.</text>
</comment>
<dbReference type="STRING" id="258515.SAMN05192585_11925"/>
<keyword evidence="6 9" id="KW-0028">Amino-acid biosynthesis</keyword>
<protein>
    <recommendedName>
        <fullName evidence="6 7">Pyrroline-5-carboxylate reductase</fullName>
        <shortName evidence="6">P5C reductase</shortName>
        <shortName evidence="6">P5CR</shortName>
        <ecNumber evidence="6 7">1.5.1.2</ecNumber>
    </recommendedName>
    <alternativeName>
        <fullName evidence="6">PCA reductase</fullName>
    </alternativeName>
</protein>
<organism evidence="12 13">
    <name type="scientific">Acetanaerobacterium elongatum</name>
    <dbReference type="NCBI Taxonomy" id="258515"/>
    <lineage>
        <taxon>Bacteria</taxon>
        <taxon>Bacillati</taxon>
        <taxon>Bacillota</taxon>
        <taxon>Clostridia</taxon>
        <taxon>Eubacteriales</taxon>
        <taxon>Oscillospiraceae</taxon>
        <taxon>Acetanaerobacterium</taxon>
    </lineage>
</organism>
<dbReference type="PANTHER" id="PTHR11645">
    <property type="entry name" value="PYRROLINE-5-CARBOXYLATE REDUCTASE"/>
    <property type="match status" value="1"/>
</dbReference>
<feature type="binding site" evidence="8">
    <location>
        <begin position="10"/>
        <end position="15"/>
    </location>
    <ligand>
        <name>NADP(+)</name>
        <dbReference type="ChEBI" id="CHEBI:58349"/>
    </ligand>
</feature>
<evidence type="ECO:0000256" key="9">
    <source>
        <dbReference type="RuleBase" id="RU003903"/>
    </source>
</evidence>
<evidence type="ECO:0000256" key="2">
    <source>
        <dbReference type="ARBA" id="ARBA00022650"/>
    </source>
</evidence>
<keyword evidence="4 6" id="KW-0560">Oxidoreductase</keyword>
<dbReference type="EMBL" id="FNID01000019">
    <property type="protein sequence ID" value="SDN43214.1"/>
    <property type="molecule type" value="Genomic_DNA"/>
</dbReference>
<evidence type="ECO:0000313" key="12">
    <source>
        <dbReference type="EMBL" id="SDN43214.1"/>
    </source>
</evidence>
<accession>A0A1H0BC21</accession>
<evidence type="ECO:0000256" key="4">
    <source>
        <dbReference type="ARBA" id="ARBA00023002"/>
    </source>
</evidence>
<dbReference type="GO" id="GO:0005737">
    <property type="term" value="C:cytoplasm"/>
    <property type="evidence" value="ECO:0007669"/>
    <property type="project" value="UniProtKB-SubCell"/>
</dbReference>
<dbReference type="InterPro" id="IPR000304">
    <property type="entry name" value="Pyrroline-COOH_reductase"/>
</dbReference>
<dbReference type="AlphaFoldDB" id="A0A1H0BC21"/>
<dbReference type="UniPathway" id="UPA00098">
    <property type="reaction ID" value="UER00361"/>
</dbReference>
<dbReference type="InterPro" id="IPR053790">
    <property type="entry name" value="P5CR-like_CS"/>
</dbReference>
<dbReference type="PANTHER" id="PTHR11645:SF0">
    <property type="entry name" value="PYRROLINE-5-CARBOXYLATE REDUCTASE 3"/>
    <property type="match status" value="1"/>
</dbReference>
<comment type="subcellular location">
    <subcellularLocation>
        <location evidence="6">Cytoplasm</location>
    </subcellularLocation>
</comment>
<evidence type="ECO:0000259" key="10">
    <source>
        <dbReference type="Pfam" id="PF03807"/>
    </source>
</evidence>
<sequence length="269" mass="28520">MSATFKVGFIGLGNMASAIIGGILAKEVVSPSQICAYDVSSEKCAAFAEKGLSAAKSEQEVVAQSKYVFLCVKPQVITDVLTALKPAAGEHNVFVSIAAGVGAQYIKNIIGFDCKLVLVMPNTPLMLGEGASALACIPPTGTEDFIFVKSIFASAGISEEIPADKLCEVIPVNGSSPAFIYLFAKIVAEFSKEQGIDYDVALRLFSQTLIGSAKMLTESKLTPDELIKMVSSPGGTTLKALSTFEEYGFEKTVRAAMRSCIDRAYELGR</sequence>
<keyword evidence="2 6" id="KW-0641">Proline biosynthesis</keyword>
<gene>
    <name evidence="6" type="primary">proC</name>
    <name evidence="12" type="ORF">SAMN05192585_11925</name>
</gene>
<dbReference type="SUPFAM" id="SSF48179">
    <property type="entry name" value="6-phosphogluconate dehydrogenase C-terminal domain-like"/>
    <property type="match status" value="1"/>
</dbReference>
<reference evidence="12 13" key="1">
    <citation type="submission" date="2016-10" db="EMBL/GenBank/DDBJ databases">
        <authorList>
            <person name="de Groot N.N."/>
        </authorList>
    </citation>
    <scope>NUCLEOTIDE SEQUENCE [LARGE SCALE GENOMIC DNA]</scope>
    <source>
        <strain evidence="12 13">CGMCC 1.5012</strain>
    </source>
</reference>
<name>A0A1H0BC21_9FIRM</name>
<dbReference type="GO" id="GO:0055129">
    <property type="term" value="P:L-proline biosynthetic process"/>
    <property type="evidence" value="ECO:0007669"/>
    <property type="project" value="UniProtKB-UniRule"/>
</dbReference>